<dbReference type="AlphaFoldDB" id="A0A3P3QS74"/>
<sequence>MDLMSGFIGAILGAIVAGYCSIKATQIANKHQREQSLENEKKLLAGLLQSIHDEIETVYERYQETMGARLESLSENNPLVWYYPLVSDFFTIYNSNGFLIGKIPSNDLRKQIIKTCTLSKGMVDSYRMNNDLVGKFEYAHKLFEETGLQVHQNQTNAHFAALVEYAKTLKESHKILKIEVASLLRELRKNGVLNELKN</sequence>
<dbReference type="OrthoDB" id="7062464at2"/>
<dbReference type="Proteomes" id="UP000276260">
    <property type="component" value="Unassembled WGS sequence"/>
</dbReference>
<proteinExistence type="predicted"/>
<dbReference type="EMBL" id="RRCF01000001">
    <property type="protein sequence ID" value="RRJ23895.1"/>
    <property type="molecule type" value="Genomic_DNA"/>
</dbReference>
<accession>A0A3P3QS74</accession>
<evidence type="ECO:0000313" key="1">
    <source>
        <dbReference type="EMBL" id="RRJ23895.1"/>
    </source>
</evidence>
<name>A0A3P3QS74_9GAMM</name>
<dbReference type="RefSeq" id="WP_046520468.1">
    <property type="nucleotide sequence ID" value="NZ_LAVS01000038.1"/>
</dbReference>
<reference evidence="1 2" key="1">
    <citation type="submission" date="2018-11" db="EMBL/GenBank/DDBJ databases">
        <title>Draft genome analysis of Rheinheimera mesophila isolated from an industrial waste site.</title>
        <authorList>
            <person name="Yu Q."/>
            <person name="Qi Y."/>
            <person name="Zhang H."/>
            <person name="Lu Y."/>
            <person name="Pu J."/>
        </authorList>
    </citation>
    <scope>NUCLEOTIDE SEQUENCE [LARGE SCALE GENOMIC DNA]</scope>
    <source>
        <strain evidence="1 2">IITR13</strain>
    </source>
</reference>
<comment type="caution">
    <text evidence="1">The sequence shown here is derived from an EMBL/GenBank/DDBJ whole genome shotgun (WGS) entry which is preliminary data.</text>
</comment>
<protein>
    <submittedName>
        <fullName evidence="1">Uncharacterized protein</fullName>
    </submittedName>
</protein>
<organism evidence="1 2">
    <name type="scientific">Rheinheimera mesophila</name>
    <dbReference type="NCBI Taxonomy" id="1547515"/>
    <lineage>
        <taxon>Bacteria</taxon>
        <taxon>Pseudomonadati</taxon>
        <taxon>Pseudomonadota</taxon>
        <taxon>Gammaproteobacteria</taxon>
        <taxon>Chromatiales</taxon>
        <taxon>Chromatiaceae</taxon>
        <taxon>Rheinheimera</taxon>
    </lineage>
</organism>
<evidence type="ECO:0000313" key="2">
    <source>
        <dbReference type="Proteomes" id="UP000276260"/>
    </source>
</evidence>
<gene>
    <name evidence="1" type="ORF">EIK76_07545</name>
</gene>
<keyword evidence="2" id="KW-1185">Reference proteome</keyword>